<keyword evidence="4" id="KW-0233">DNA recombination</keyword>
<dbReference type="Proteomes" id="UP000004431">
    <property type="component" value="Unassembled WGS sequence"/>
</dbReference>
<feature type="coiled-coil region" evidence="5">
    <location>
        <begin position="23"/>
        <end position="82"/>
    </location>
</feature>
<dbReference type="InterPro" id="IPR003798">
    <property type="entry name" value="DNA_recombination_RmuC"/>
</dbReference>
<dbReference type="RefSeq" id="WP_006304149.1">
    <property type="nucleotide sequence ID" value="NZ_AEDQ01000018.1"/>
</dbReference>
<evidence type="ECO:0000313" key="8">
    <source>
        <dbReference type="Proteomes" id="UP000004431"/>
    </source>
</evidence>
<sequence>MDAQLAILLIAPLSIIAIVISFFAGAYKEKSNAQARMQALQQQLATKEQEFAYAHAEANAKAQTLQMQYSNLMQQVQQSNDERLARKQENSEVIEAFAPIRANLEALQRRINAVEAARSSESGAVKQQLESLDGQQRDLIKATLSLSSVLANNKMRGAWGELSLKNLVETSGMVQHVDFDVQESSKDERDKTQRPDMIIHLPHKRCIVVDAKVPYNNYQKACEIPDNADAAALKQKETFLKNYATDVQKHIKTLGDKKYWKALEDSLGTSPEFVVMFIPNEALLRVALETDSNLLDTAFAQRVVLSSPVAFWATVKAIAYTWEQYEASTNAQNILMLAKELYHALSLLVDRVVAMRAALISCGKAYDGIVKTVEGTLLPKSRKLKDINPSEVFKPLEPVGDDIAGIRTIKKAELLTAGKEKAAATHDDTE</sequence>
<keyword evidence="6" id="KW-0472">Membrane</keyword>
<keyword evidence="6" id="KW-0812">Transmembrane</keyword>
<organism evidence="7 8">
    <name type="scientific">Fannyhessea vaginae PB189-T1-4</name>
    <dbReference type="NCBI Taxonomy" id="866774"/>
    <lineage>
        <taxon>Bacteria</taxon>
        <taxon>Bacillati</taxon>
        <taxon>Actinomycetota</taxon>
        <taxon>Coriobacteriia</taxon>
        <taxon>Coriobacteriales</taxon>
        <taxon>Atopobiaceae</taxon>
        <taxon>Fannyhessea</taxon>
    </lineage>
</organism>
<feature type="transmembrane region" description="Helical" evidence="6">
    <location>
        <begin position="6"/>
        <end position="27"/>
    </location>
</feature>
<dbReference type="PANTHER" id="PTHR30563:SF0">
    <property type="entry name" value="DNA RECOMBINATION PROTEIN RMUC"/>
    <property type="match status" value="1"/>
</dbReference>
<keyword evidence="3 5" id="KW-0175">Coiled coil</keyword>
<keyword evidence="8" id="KW-1185">Reference proteome</keyword>
<evidence type="ECO:0000313" key="7">
    <source>
        <dbReference type="EMBL" id="EFL44134.1"/>
    </source>
</evidence>
<dbReference type="Pfam" id="PF02646">
    <property type="entry name" value="RmuC"/>
    <property type="match status" value="1"/>
</dbReference>
<dbReference type="PANTHER" id="PTHR30563">
    <property type="entry name" value="DNA RECOMBINATION PROTEIN RMUC"/>
    <property type="match status" value="1"/>
</dbReference>
<dbReference type="EMBL" id="AEDQ01000018">
    <property type="protein sequence ID" value="EFL44134.1"/>
    <property type="molecule type" value="Genomic_DNA"/>
</dbReference>
<proteinExistence type="inferred from homology"/>
<gene>
    <name evidence="7" type="primary">rmuC</name>
    <name evidence="7" type="ORF">HMPREF9248_0296</name>
</gene>
<evidence type="ECO:0000256" key="2">
    <source>
        <dbReference type="ARBA" id="ARBA00009840"/>
    </source>
</evidence>
<evidence type="ECO:0000256" key="6">
    <source>
        <dbReference type="SAM" id="Phobius"/>
    </source>
</evidence>
<protein>
    <submittedName>
        <fullName evidence="7">RmuC domain protein</fullName>
    </submittedName>
</protein>
<keyword evidence="6" id="KW-1133">Transmembrane helix</keyword>
<comment type="caution">
    <text evidence="7">The sequence shown here is derived from an EMBL/GenBank/DDBJ whole genome shotgun (WGS) entry which is preliminary data.</text>
</comment>
<reference evidence="7 8" key="1">
    <citation type="submission" date="2010-08" db="EMBL/GenBank/DDBJ databases">
        <authorList>
            <person name="Durkin A.S."/>
            <person name="Madupu R."/>
            <person name="Torralba M."/>
            <person name="Gillis M."/>
            <person name="Methe B."/>
            <person name="Sutton G."/>
            <person name="Nelson K.E."/>
        </authorList>
    </citation>
    <scope>NUCLEOTIDE SEQUENCE [LARGE SCALE GENOMIC DNA]</scope>
    <source>
        <strain evidence="7 8">PB189-T1-4</strain>
    </source>
</reference>
<evidence type="ECO:0000256" key="3">
    <source>
        <dbReference type="ARBA" id="ARBA00023054"/>
    </source>
</evidence>
<comment type="function">
    <text evidence="1">Involved in DNA recombination.</text>
</comment>
<evidence type="ECO:0000256" key="4">
    <source>
        <dbReference type="ARBA" id="ARBA00023172"/>
    </source>
</evidence>
<name>A0ABP2J4B6_9ACTN</name>
<evidence type="ECO:0000256" key="1">
    <source>
        <dbReference type="ARBA" id="ARBA00003416"/>
    </source>
</evidence>
<accession>A0ABP2J4B6</accession>
<comment type="similarity">
    <text evidence="2">Belongs to the RmuC family.</text>
</comment>
<evidence type="ECO:0000256" key="5">
    <source>
        <dbReference type="SAM" id="Coils"/>
    </source>
</evidence>